<dbReference type="InterPro" id="IPR050668">
    <property type="entry name" value="Cytochrome_b5"/>
</dbReference>
<dbReference type="InterPro" id="IPR036400">
    <property type="entry name" value="Cyt_B5-like_heme/steroid_sf"/>
</dbReference>
<dbReference type="Gene3D" id="3.10.120.10">
    <property type="entry name" value="Cytochrome b5-like heme/steroid binding domain"/>
    <property type="match status" value="1"/>
</dbReference>
<proteinExistence type="inferred from homology"/>
<comment type="caution">
    <text evidence="6">The sequence shown here is derived from an EMBL/GenBank/DDBJ whole genome shotgun (WGS) entry which is preliminary data.</text>
</comment>
<gene>
    <name evidence="6" type="ORF">A2765_04545</name>
</gene>
<dbReference type="PRINTS" id="PR00363">
    <property type="entry name" value="CYTOCHROMEB5"/>
</dbReference>
<feature type="domain" description="Cytochrome b5 heme-binding" evidence="5">
    <location>
        <begin position="45"/>
        <end position="122"/>
    </location>
</feature>
<evidence type="ECO:0000256" key="3">
    <source>
        <dbReference type="ARBA" id="ARBA00023004"/>
    </source>
</evidence>
<dbReference type="PROSITE" id="PS50255">
    <property type="entry name" value="CYTOCHROME_B5_2"/>
    <property type="match status" value="1"/>
</dbReference>
<dbReference type="Pfam" id="PF00173">
    <property type="entry name" value="Cyt-b5"/>
    <property type="match status" value="1"/>
</dbReference>
<dbReference type="GO" id="GO:0016020">
    <property type="term" value="C:membrane"/>
    <property type="evidence" value="ECO:0007669"/>
    <property type="project" value="TreeGrafter"/>
</dbReference>
<sequence length="123" mass="12850">MNSKIVPAIIGLVVIGGAGALVSWQKGERENQNLVQAMQQPAVQQGQYSLADVARHDNESDCWSTINGGVYDLTSWIPRHPGGKQAILGLCGKDGSAAFNVQHGGGAQQAAILATLKVGTLTQ</sequence>
<reference evidence="6 7" key="1">
    <citation type="journal article" date="2016" name="Nat. Commun.">
        <title>Thousands of microbial genomes shed light on interconnected biogeochemical processes in an aquifer system.</title>
        <authorList>
            <person name="Anantharaman K."/>
            <person name="Brown C.T."/>
            <person name="Hug L.A."/>
            <person name="Sharon I."/>
            <person name="Castelle C.J."/>
            <person name="Probst A.J."/>
            <person name="Thomas B.C."/>
            <person name="Singh A."/>
            <person name="Wilkins M.J."/>
            <person name="Karaoz U."/>
            <person name="Brodie E.L."/>
            <person name="Williams K.H."/>
            <person name="Hubbard S.S."/>
            <person name="Banfield J.F."/>
        </authorList>
    </citation>
    <scope>NUCLEOTIDE SEQUENCE [LARGE SCALE GENOMIC DNA]</scope>
</reference>
<keyword evidence="1" id="KW-0349">Heme</keyword>
<evidence type="ECO:0000313" key="6">
    <source>
        <dbReference type="EMBL" id="OGG59828.1"/>
    </source>
</evidence>
<comment type="similarity">
    <text evidence="4">Belongs to the cytochrome b5 family.</text>
</comment>
<evidence type="ECO:0000259" key="5">
    <source>
        <dbReference type="PROSITE" id="PS50255"/>
    </source>
</evidence>
<evidence type="ECO:0000313" key="7">
    <source>
        <dbReference type="Proteomes" id="UP000176377"/>
    </source>
</evidence>
<dbReference type="Proteomes" id="UP000176377">
    <property type="component" value="Unassembled WGS sequence"/>
</dbReference>
<keyword evidence="3" id="KW-0408">Iron</keyword>
<dbReference type="PANTHER" id="PTHR19359">
    <property type="entry name" value="CYTOCHROME B5"/>
    <property type="match status" value="1"/>
</dbReference>
<dbReference type="GO" id="GO:0046872">
    <property type="term" value="F:metal ion binding"/>
    <property type="evidence" value="ECO:0007669"/>
    <property type="project" value="UniProtKB-KW"/>
</dbReference>
<dbReference type="AlphaFoldDB" id="A0A1F6DEH3"/>
<protein>
    <recommendedName>
        <fullName evidence="5">Cytochrome b5 heme-binding domain-containing protein</fullName>
    </recommendedName>
</protein>
<evidence type="ECO:0000256" key="1">
    <source>
        <dbReference type="ARBA" id="ARBA00022617"/>
    </source>
</evidence>
<name>A0A1F6DEH3_9BACT</name>
<evidence type="ECO:0000256" key="2">
    <source>
        <dbReference type="ARBA" id="ARBA00022723"/>
    </source>
</evidence>
<keyword evidence="2" id="KW-0479">Metal-binding</keyword>
<evidence type="ECO:0000256" key="4">
    <source>
        <dbReference type="ARBA" id="ARBA00038168"/>
    </source>
</evidence>
<dbReference type="InterPro" id="IPR001199">
    <property type="entry name" value="Cyt_B5-like_heme/steroid-bd"/>
</dbReference>
<dbReference type="SUPFAM" id="SSF55856">
    <property type="entry name" value="Cytochrome b5-like heme/steroid binding domain"/>
    <property type="match status" value="1"/>
</dbReference>
<accession>A0A1F6DEH3</accession>
<dbReference type="GO" id="GO:0020037">
    <property type="term" value="F:heme binding"/>
    <property type="evidence" value="ECO:0007669"/>
    <property type="project" value="TreeGrafter"/>
</dbReference>
<dbReference type="EMBL" id="MFLA01000016">
    <property type="protein sequence ID" value="OGG59828.1"/>
    <property type="molecule type" value="Genomic_DNA"/>
</dbReference>
<organism evidence="6 7">
    <name type="scientific">Candidatus Kaiserbacteria bacterium RIFCSPHIGHO2_01_FULL_56_24</name>
    <dbReference type="NCBI Taxonomy" id="1798487"/>
    <lineage>
        <taxon>Bacteria</taxon>
        <taxon>Candidatus Kaiseribacteriota</taxon>
    </lineage>
</organism>
<dbReference type="SMART" id="SM01117">
    <property type="entry name" value="Cyt-b5"/>
    <property type="match status" value="1"/>
</dbReference>